<keyword evidence="6 7" id="KW-0472">Membrane</keyword>
<dbReference type="InterPro" id="IPR003370">
    <property type="entry name" value="Chromate_transpt"/>
</dbReference>
<dbReference type="AlphaFoldDB" id="A0A653I9M1"/>
<dbReference type="GO" id="GO:0015109">
    <property type="term" value="F:chromate transmembrane transporter activity"/>
    <property type="evidence" value="ECO:0007669"/>
    <property type="project" value="InterPro"/>
</dbReference>
<keyword evidence="4 7" id="KW-0812">Transmembrane</keyword>
<dbReference type="InterPro" id="IPR014047">
    <property type="entry name" value="Chr_Tranpt_l_chain"/>
</dbReference>
<accession>A0A653I9M1</accession>
<keyword evidence="3" id="KW-1003">Cell membrane</keyword>
<protein>
    <submittedName>
        <fullName evidence="8">ChrA protein</fullName>
    </submittedName>
</protein>
<feature type="transmembrane region" description="Helical" evidence="7">
    <location>
        <begin position="222"/>
        <end position="241"/>
    </location>
</feature>
<evidence type="ECO:0000256" key="6">
    <source>
        <dbReference type="ARBA" id="ARBA00023136"/>
    </source>
</evidence>
<evidence type="ECO:0000256" key="1">
    <source>
        <dbReference type="ARBA" id="ARBA00004651"/>
    </source>
</evidence>
<dbReference type="Pfam" id="PF02417">
    <property type="entry name" value="Chromate_transp"/>
    <property type="match status" value="2"/>
</dbReference>
<evidence type="ECO:0000256" key="3">
    <source>
        <dbReference type="ARBA" id="ARBA00022475"/>
    </source>
</evidence>
<dbReference type="NCBIfam" id="TIGR00937">
    <property type="entry name" value="2A51"/>
    <property type="match status" value="1"/>
</dbReference>
<dbReference type="PIRSF" id="PIRSF004810">
    <property type="entry name" value="ChrA"/>
    <property type="match status" value="1"/>
</dbReference>
<feature type="transmembrane region" description="Helical" evidence="7">
    <location>
        <begin position="6"/>
        <end position="30"/>
    </location>
</feature>
<dbReference type="EMBL" id="CABWKQ010000020">
    <property type="protein sequence ID" value="VWX35839.1"/>
    <property type="molecule type" value="Genomic_DNA"/>
</dbReference>
<evidence type="ECO:0000256" key="2">
    <source>
        <dbReference type="ARBA" id="ARBA00005262"/>
    </source>
</evidence>
<feature type="transmembrane region" description="Helical" evidence="7">
    <location>
        <begin position="109"/>
        <end position="129"/>
    </location>
</feature>
<feature type="transmembrane region" description="Helical" evidence="7">
    <location>
        <begin position="275"/>
        <end position="308"/>
    </location>
</feature>
<name>A0A653I9M1_9BACL</name>
<dbReference type="PANTHER" id="PTHR33567">
    <property type="entry name" value="CHROMATE ION TRANSPORTER (EUROFUNG)"/>
    <property type="match status" value="1"/>
</dbReference>
<comment type="similarity">
    <text evidence="2">Belongs to the chromate ion transporter (CHR) (TC 2.A.51) family.</text>
</comment>
<dbReference type="GO" id="GO:0005886">
    <property type="term" value="C:plasma membrane"/>
    <property type="evidence" value="ECO:0007669"/>
    <property type="project" value="UniProtKB-SubCell"/>
</dbReference>
<evidence type="ECO:0000256" key="5">
    <source>
        <dbReference type="ARBA" id="ARBA00022989"/>
    </source>
</evidence>
<evidence type="ECO:0000256" key="4">
    <source>
        <dbReference type="ARBA" id="ARBA00022692"/>
    </source>
</evidence>
<dbReference type="RefSeq" id="WP_159173368.1">
    <property type="nucleotide sequence ID" value="NZ_LR732312.1"/>
</dbReference>
<organism evidence="8 9">
    <name type="scientific">Exiguobacterium oxidotolerans</name>
    <dbReference type="NCBI Taxonomy" id="223958"/>
    <lineage>
        <taxon>Bacteria</taxon>
        <taxon>Bacillati</taxon>
        <taxon>Bacillota</taxon>
        <taxon>Bacilli</taxon>
        <taxon>Bacillales</taxon>
        <taxon>Bacillales Family XII. Incertae Sedis</taxon>
        <taxon>Exiguobacterium</taxon>
    </lineage>
</organism>
<reference evidence="8 9" key="1">
    <citation type="submission" date="2019-10" db="EMBL/GenBank/DDBJ databases">
        <authorList>
            <person name="Karimi E."/>
        </authorList>
    </citation>
    <scope>NUCLEOTIDE SEQUENCE [LARGE SCALE GENOMIC DNA]</scope>
    <source>
        <strain evidence="8">Exiguobacterium sp. 9Y</strain>
    </source>
</reference>
<feature type="transmembrane region" description="Helical" evidence="7">
    <location>
        <begin position="141"/>
        <end position="170"/>
    </location>
</feature>
<evidence type="ECO:0000256" key="7">
    <source>
        <dbReference type="SAM" id="Phobius"/>
    </source>
</evidence>
<proteinExistence type="inferred from homology"/>
<evidence type="ECO:0000313" key="8">
    <source>
        <dbReference type="EMBL" id="VWX35839.1"/>
    </source>
</evidence>
<comment type="subcellular location">
    <subcellularLocation>
        <location evidence="1">Cell membrane</location>
        <topology evidence="1">Multi-pass membrane protein</topology>
    </subcellularLocation>
</comment>
<feature type="transmembrane region" description="Helical" evidence="7">
    <location>
        <begin position="347"/>
        <end position="364"/>
    </location>
</feature>
<sequence length="388" mass="40935">MSRWIEIFIVSLKLGLTSFGGPVAHLGYFYEEYVKRRKWIDEKGYADLVALCQFLPGPASSQVGMGIGLIRGGVVGAIISFIGFTLPSSLLLIMFALLATTYDLTDAGFIHGLKLVAVAIVADAVLGMGMKLAVGRKRLALMLLALAGVLIFDHPLAQVGVLLLAALFGLLLFKVEPQSGQPLAIHVSRVWSISALILFFGLLVATPILATVATGNVQLASIMYNAGALVFGGGHVVLPFLNQALVPGFMDGTNFLAGYAAAQAVPGPLFTFATYLGTVISGVSGGLLATLAIFLPGFLLVIGVVPFWDRVRMNKQVGRMLIGVNAAVVGLLLAALYDPIFTSSVETGLDFFVAFGLFCLLRFYNQSPLRIVLLGAVIGMVLSGIGLA</sequence>
<feature type="transmembrane region" description="Helical" evidence="7">
    <location>
        <begin position="74"/>
        <end position="97"/>
    </location>
</feature>
<keyword evidence="5 7" id="KW-1133">Transmembrane helix</keyword>
<dbReference type="Proteomes" id="UP000439752">
    <property type="component" value="Unassembled WGS sequence"/>
</dbReference>
<gene>
    <name evidence="8" type="ORF">EXIGUO9Y_270004</name>
</gene>
<feature type="transmembrane region" description="Helical" evidence="7">
    <location>
        <begin position="320"/>
        <end position="341"/>
    </location>
</feature>
<feature type="transmembrane region" description="Helical" evidence="7">
    <location>
        <begin position="371"/>
        <end position="387"/>
    </location>
</feature>
<dbReference type="PANTHER" id="PTHR33567:SF3">
    <property type="entry name" value="CHROMATE ION TRANSPORTER (EUROFUNG)"/>
    <property type="match status" value="1"/>
</dbReference>
<feature type="transmembrane region" description="Helical" evidence="7">
    <location>
        <begin position="190"/>
        <end position="210"/>
    </location>
</feature>
<evidence type="ECO:0000313" key="9">
    <source>
        <dbReference type="Proteomes" id="UP000439752"/>
    </source>
</evidence>
<keyword evidence="9" id="KW-1185">Reference proteome</keyword>